<reference evidence="2" key="1">
    <citation type="submission" date="2025-08" db="UniProtKB">
        <authorList>
            <consortium name="RefSeq"/>
        </authorList>
    </citation>
    <scope>IDENTIFICATION</scope>
</reference>
<evidence type="ECO:0000313" key="1">
    <source>
        <dbReference type="Proteomes" id="UP000694850"/>
    </source>
</evidence>
<proteinExistence type="predicted"/>
<name>A0AC54ZCJ9_ORYAF</name>
<keyword evidence="1" id="KW-1185">Reference proteome</keyword>
<protein>
    <submittedName>
        <fullName evidence="2">Prominin-1</fullName>
    </submittedName>
</protein>
<accession>A0AC54ZCJ9</accession>
<gene>
    <name evidence="2" type="primary">PROM1</name>
</gene>
<sequence>MALVLGCLLLLGLCGKTMSAEPSSTSDRSKSLNFHFPEVNYETSGFSSPKPMAALFTMVDNFLSVVQPHEFPEDTVRKIVQKKFDPMEDYTEVVYYEIGLLFCAVLGLLFITLMPLVGCCFCMCRCCNHCGGEMHQRQKRNEPYLRRSFAISLLVICILISIGVIYGFVANHYLRTQIRQSRKLADSNFKDLRVFLNGTPAQMKYILSQYNTTKEKAFLDLDNIKSFLGEGIQNEVRRRVIAVLDDIKDMAVDISESKLALENMNSALEEMKNGIVVLNANLSTIKTNLEKSLNSSTCTEKWMTASCNSILKSLSQLDSNMSFNQLPAVDRELQNVNNVMKTDLLSLVEEGYIFLNHIPQMVENQSKSVVSQVKRVLDSFGVKISNITAQVPIQDTLKNFTVYVNNTETYVNHNLVTLEEYESYRWLGSLAVCCLLTLIVIFYYLGLLCGTCGYDTHATPTTRGCVSNAGGIFLMAGVGISFLFCWILMTIVVLTFVIGGNVEKLVCEPYENRKLFQILDTPYLLNEEWKYYLSGLLFQKPYISLTFEKVYSDCKANKGIYTSLQLENRFNISAHLHIQEYIKAIKDEFQHLNISLGNIVLLNSTGRSSLWDFSTSGIQQIDYAVYLAETNKTLTRVNLGSFADHLVAVAEGLPEGILKMSLYLYSQNVEALYHREVIPLEQSMHTLQQSIKILRHNTRGLMMKVNDIFLALNSAQSFIRQGVPDIIKTESAKYASVIIGHFKHYIQWVKHSITKKMAACSPVATALDSLVDAFLCSSIVDPLNLFWFGIGQATVFLLPAIIVAVKLAKYYRQMDSEEVYDE</sequence>
<organism evidence="1 2">
    <name type="scientific">Orycteropus afer afer</name>
    <dbReference type="NCBI Taxonomy" id="1230840"/>
    <lineage>
        <taxon>Eukaryota</taxon>
        <taxon>Metazoa</taxon>
        <taxon>Chordata</taxon>
        <taxon>Craniata</taxon>
        <taxon>Vertebrata</taxon>
        <taxon>Euteleostomi</taxon>
        <taxon>Mammalia</taxon>
        <taxon>Eutheria</taxon>
        <taxon>Afrotheria</taxon>
        <taxon>Tubulidentata</taxon>
        <taxon>Orycteropodidae</taxon>
        <taxon>Orycteropus</taxon>
    </lineage>
</organism>
<evidence type="ECO:0000313" key="2">
    <source>
        <dbReference type="RefSeq" id="XP_042638143.1"/>
    </source>
</evidence>
<dbReference type="Proteomes" id="UP000694850">
    <property type="component" value="Unplaced"/>
</dbReference>
<dbReference type="RefSeq" id="XP_042638143.1">
    <property type="nucleotide sequence ID" value="XM_042782209.1"/>
</dbReference>